<reference evidence="7" key="1">
    <citation type="submission" date="2019-12" db="EMBL/GenBank/DDBJ databases">
        <title>Novel species isolated from a subtropical stream in China.</title>
        <authorList>
            <person name="Lu H."/>
        </authorList>
    </citation>
    <scope>NUCLEOTIDE SEQUENCE [LARGE SCALE GENOMIC DNA]</scope>
    <source>
        <strain evidence="7">FT93W</strain>
    </source>
</reference>
<dbReference type="PANTHER" id="PTHR43003:SF5">
    <property type="entry name" value="DNA-3-METHYLADENINE GLYCOSYLASE"/>
    <property type="match status" value="1"/>
</dbReference>
<dbReference type="Gene3D" id="3.30.310.20">
    <property type="entry name" value="DNA-3-methyladenine glycosylase AlkA, N-terminal domain"/>
    <property type="match status" value="1"/>
</dbReference>
<dbReference type="GO" id="GO:0032131">
    <property type="term" value="F:alkylated DNA binding"/>
    <property type="evidence" value="ECO:0007669"/>
    <property type="project" value="TreeGrafter"/>
</dbReference>
<dbReference type="GO" id="GO:0005737">
    <property type="term" value="C:cytoplasm"/>
    <property type="evidence" value="ECO:0007669"/>
    <property type="project" value="TreeGrafter"/>
</dbReference>
<dbReference type="Pfam" id="PF00730">
    <property type="entry name" value="HhH-GPD"/>
    <property type="match status" value="1"/>
</dbReference>
<proteinExistence type="predicted"/>
<dbReference type="GO" id="GO:0006285">
    <property type="term" value="P:base-excision repair, AP site formation"/>
    <property type="evidence" value="ECO:0007669"/>
    <property type="project" value="TreeGrafter"/>
</dbReference>
<dbReference type="SMART" id="SM01009">
    <property type="entry name" value="AlkA_N"/>
    <property type="match status" value="1"/>
</dbReference>
<dbReference type="GO" id="GO:0043916">
    <property type="term" value="F:DNA-7-methylguanine glycosylase activity"/>
    <property type="evidence" value="ECO:0007669"/>
    <property type="project" value="TreeGrafter"/>
</dbReference>
<dbReference type="EMBL" id="WWCL01000001">
    <property type="protein sequence ID" value="MYN44178.1"/>
    <property type="molecule type" value="Genomic_DNA"/>
</dbReference>
<dbReference type="SMART" id="SM00478">
    <property type="entry name" value="ENDO3c"/>
    <property type="match status" value="1"/>
</dbReference>
<dbReference type="Gene3D" id="1.10.340.30">
    <property type="entry name" value="Hypothetical protein, domain 2"/>
    <property type="match status" value="1"/>
</dbReference>
<keyword evidence="8" id="KW-1185">Reference proteome</keyword>
<dbReference type="AlphaFoldDB" id="A0A845I0C3"/>
<dbReference type="PANTHER" id="PTHR43003">
    <property type="entry name" value="DNA-3-METHYLADENINE GLYCOSYLASE"/>
    <property type="match status" value="1"/>
</dbReference>
<dbReference type="GO" id="GO:0006307">
    <property type="term" value="P:DNA alkylation repair"/>
    <property type="evidence" value="ECO:0007669"/>
    <property type="project" value="TreeGrafter"/>
</dbReference>
<dbReference type="InterPro" id="IPR037046">
    <property type="entry name" value="AlkA_N_sf"/>
</dbReference>
<evidence type="ECO:0000313" key="8">
    <source>
        <dbReference type="Proteomes" id="UP000444316"/>
    </source>
</evidence>
<dbReference type="GO" id="GO:0032993">
    <property type="term" value="C:protein-DNA complex"/>
    <property type="evidence" value="ECO:0007669"/>
    <property type="project" value="TreeGrafter"/>
</dbReference>
<sequence length="301" mass="32736">MKPRTLKLPPHYRLQDVLAFHRRDSESVAEQVGEQSLRKGLLLDGRAALLSIEFDAAHAPESARYQLELDGSTSAAAQKQLDDVLHSVLGLRLDPQPFCDFAADDALFGALTRAQPGLRVVQSATLFEALTWAIIGQQINLSFAIALRRTLIQQAGRQHSSGLWCYPDAAAVAALEVEALTSRKFSRAKAETVLRLARLVADGSLTLELSASNSIEQVSEALLAVKGIGPWTVNYGMLRGYGYADCSLHGDVAVRAALQHLLGEDSKPELALTEQILARYSPHRTMAAAHLWASLHPRSAD</sequence>
<organism evidence="7 8">
    <name type="scientific">Duganella fentianensis</name>
    <dbReference type="NCBI Taxonomy" id="2692177"/>
    <lineage>
        <taxon>Bacteria</taxon>
        <taxon>Pseudomonadati</taxon>
        <taxon>Pseudomonadota</taxon>
        <taxon>Betaproteobacteria</taxon>
        <taxon>Burkholderiales</taxon>
        <taxon>Oxalobacteraceae</taxon>
        <taxon>Telluria group</taxon>
        <taxon>Duganella</taxon>
    </lineage>
</organism>
<accession>A0A845I0C3</accession>
<dbReference type="EC" id="3.2.2.21" evidence="2"/>
<protein>
    <recommendedName>
        <fullName evidence="2">DNA-3-methyladenine glycosylase II</fullName>
        <ecNumber evidence="2">3.2.2.21</ecNumber>
    </recommendedName>
</protein>
<dbReference type="InterPro" id="IPR051912">
    <property type="entry name" value="Alkylbase_DNA_Glycosylase/TA"/>
</dbReference>
<evidence type="ECO:0000256" key="1">
    <source>
        <dbReference type="ARBA" id="ARBA00000086"/>
    </source>
</evidence>
<dbReference type="Proteomes" id="UP000444316">
    <property type="component" value="Unassembled WGS sequence"/>
</dbReference>
<evidence type="ECO:0000256" key="2">
    <source>
        <dbReference type="ARBA" id="ARBA00012000"/>
    </source>
</evidence>
<dbReference type="InterPro" id="IPR011257">
    <property type="entry name" value="DNA_glycosylase"/>
</dbReference>
<keyword evidence="4" id="KW-0234">DNA repair</keyword>
<evidence type="ECO:0000256" key="3">
    <source>
        <dbReference type="ARBA" id="ARBA00022763"/>
    </source>
</evidence>
<gene>
    <name evidence="7" type="ORF">GTP23_03735</name>
</gene>
<dbReference type="InterPro" id="IPR003265">
    <property type="entry name" value="HhH-GPD_domain"/>
</dbReference>
<evidence type="ECO:0000259" key="6">
    <source>
        <dbReference type="SMART" id="SM01009"/>
    </source>
</evidence>
<feature type="domain" description="DNA-3-methyladenine glycosylase AlkA N-terminal" evidence="6">
    <location>
        <begin position="5"/>
        <end position="125"/>
    </location>
</feature>
<dbReference type="RefSeq" id="WP_161033913.1">
    <property type="nucleotide sequence ID" value="NZ_WWCL01000001.1"/>
</dbReference>
<evidence type="ECO:0000259" key="5">
    <source>
        <dbReference type="SMART" id="SM00478"/>
    </source>
</evidence>
<evidence type="ECO:0000313" key="7">
    <source>
        <dbReference type="EMBL" id="MYN44178.1"/>
    </source>
</evidence>
<dbReference type="GO" id="GO:0008725">
    <property type="term" value="F:DNA-3-methyladenine glycosylase activity"/>
    <property type="evidence" value="ECO:0007669"/>
    <property type="project" value="TreeGrafter"/>
</dbReference>
<name>A0A845I0C3_9BURK</name>
<keyword evidence="3" id="KW-0227">DNA damage</keyword>
<feature type="domain" description="HhH-GPD" evidence="5">
    <location>
        <begin position="135"/>
        <end position="299"/>
    </location>
</feature>
<evidence type="ECO:0000256" key="4">
    <source>
        <dbReference type="ARBA" id="ARBA00023204"/>
    </source>
</evidence>
<dbReference type="InterPro" id="IPR010316">
    <property type="entry name" value="AlkA_N"/>
</dbReference>
<dbReference type="SUPFAM" id="SSF48150">
    <property type="entry name" value="DNA-glycosylase"/>
    <property type="match status" value="1"/>
</dbReference>
<comment type="catalytic activity">
    <reaction evidence="1">
        <text>Hydrolysis of alkylated DNA, releasing 3-methyladenine, 3-methylguanine, 7-methylguanine and 7-methyladenine.</text>
        <dbReference type="EC" id="3.2.2.21"/>
    </reaction>
</comment>
<comment type="caution">
    <text evidence="7">The sequence shown here is derived from an EMBL/GenBank/DDBJ whole genome shotgun (WGS) entry which is preliminary data.</text>
</comment>